<keyword evidence="2" id="KW-1185">Reference proteome</keyword>
<name>A0A840KHN4_9FLAO</name>
<sequence>MENTEIVTAKSEFLKFIKYLERVINHGILKA</sequence>
<proteinExistence type="predicted"/>
<dbReference type="AlphaFoldDB" id="A0A840KHN4"/>
<evidence type="ECO:0000313" key="2">
    <source>
        <dbReference type="Proteomes" id="UP000592180"/>
    </source>
</evidence>
<protein>
    <submittedName>
        <fullName evidence="1">Uncharacterized protein</fullName>
    </submittedName>
</protein>
<dbReference type="Proteomes" id="UP000592180">
    <property type="component" value="Unassembled WGS sequence"/>
</dbReference>
<reference evidence="1 2" key="1">
    <citation type="submission" date="2020-08" db="EMBL/GenBank/DDBJ databases">
        <title>Functional genomics of gut bacteria from endangered species of beetles.</title>
        <authorList>
            <person name="Carlos-Shanley C."/>
        </authorList>
    </citation>
    <scope>NUCLEOTIDE SEQUENCE [LARGE SCALE GENOMIC DNA]</scope>
    <source>
        <strain evidence="1 2">S00151</strain>
    </source>
</reference>
<accession>A0A840KHN4</accession>
<evidence type="ECO:0000313" key="1">
    <source>
        <dbReference type="EMBL" id="MBB4807010.1"/>
    </source>
</evidence>
<organism evidence="1 2">
    <name type="scientific">Chryseobacterium defluvii</name>
    <dbReference type="NCBI Taxonomy" id="160396"/>
    <lineage>
        <taxon>Bacteria</taxon>
        <taxon>Pseudomonadati</taxon>
        <taxon>Bacteroidota</taxon>
        <taxon>Flavobacteriia</taxon>
        <taxon>Flavobacteriales</taxon>
        <taxon>Weeksellaceae</taxon>
        <taxon>Chryseobacterium group</taxon>
        <taxon>Chryseobacterium</taxon>
    </lineage>
</organism>
<gene>
    <name evidence="1" type="ORF">HNP38_002306</name>
</gene>
<comment type="caution">
    <text evidence="1">The sequence shown here is derived from an EMBL/GenBank/DDBJ whole genome shotgun (WGS) entry which is preliminary data.</text>
</comment>
<dbReference type="EMBL" id="JACHLE010000002">
    <property type="protein sequence ID" value="MBB4807010.1"/>
    <property type="molecule type" value="Genomic_DNA"/>
</dbReference>